<dbReference type="InterPro" id="IPR000668">
    <property type="entry name" value="Peptidase_C1A_C"/>
</dbReference>
<sequence>MRTICWAIALVRAMQALLNINVSQANQMKELSIQHVVNSVPYEKDGIHNMKKALAFAKNKGTCSSSQCPSKSFDGNVAESSVCRHPIHTETIDDFVYISDVNDNELMALVAQQPVIGILRNPGRDFMDLRSDQIYRSPAGLKDISFHQWIIQNSHGESWADGGFGYMHRRTTEGGSEFYGVAYPQKRAFREEKMELDQSMT</sequence>
<feature type="signal peptide" evidence="5">
    <location>
        <begin position="1"/>
        <end position="16"/>
    </location>
</feature>
<evidence type="ECO:0000313" key="8">
    <source>
        <dbReference type="Proteomes" id="UP000836841"/>
    </source>
</evidence>
<evidence type="ECO:0000313" key="7">
    <source>
        <dbReference type="EMBL" id="CAH2069680.1"/>
    </source>
</evidence>
<evidence type="ECO:0000259" key="6">
    <source>
        <dbReference type="SMART" id="SM00645"/>
    </source>
</evidence>
<reference evidence="7 8" key="1">
    <citation type="submission" date="2022-03" db="EMBL/GenBank/DDBJ databases">
        <authorList>
            <person name="Nunn A."/>
            <person name="Chopra R."/>
            <person name="Nunn A."/>
            <person name="Contreras Garrido A."/>
        </authorList>
    </citation>
    <scope>NUCLEOTIDE SEQUENCE [LARGE SCALE GENOMIC DNA]</scope>
</reference>
<dbReference type="Gene3D" id="3.90.70.10">
    <property type="entry name" value="Cysteine proteinases"/>
    <property type="match status" value="1"/>
</dbReference>
<feature type="domain" description="Peptidase C1A papain C-terminal" evidence="6">
    <location>
        <begin position="2"/>
        <end position="185"/>
    </location>
</feature>
<comment type="similarity">
    <text evidence="1">Belongs to the peptidase C1 family.</text>
</comment>
<dbReference type="EMBL" id="OU466862">
    <property type="protein sequence ID" value="CAH2069680.1"/>
    <property type="molecule type" value="Genomic_DNA"/>
</dbReference>
<name>A0AAU9SJP8_THLAR</name>
<dbReference type="SUPFAM" id="SSF54001">
    <property type="entry name" value="Cysteine proteinases"/>
    <property type="match status" value="1"/>
</dbReference>
<keyword evidence="2" id="KW-0645">Protease</keyword>
<keyword evidence="8" id="KW-1185">Reference proteome</keyword>
<evidence type="ECO:0000256" key="5">
    <source>
        <dbReference type="SAM" id="SignalP"/>
    </source>
</evidence>
<gene>
    <name evidence="7" type="ORF">TAV2_LOCUS19288</name>
</gene>
<evidence type="ECO:0000256" key="1">
    <source>
        <dbReference type="ARBA" id="ARBA00008455"/>
    </source>
</evidence>
<keyword evidence="3" id="KW-0378">Hydrolase</keyword>
<feature type="chain" id="PRO_5043706662" description="Peptidase C1A papain C-terminal domain-containing protein" evidence="5">
    <location>
        <begin position="17"/>
        <end position="201"/>
    </location>
</feature>
<dbReference type="GO" id="GO:0006508">
    <property type="term" value="P:proteolysis"/>
    <property type="evidence" value="ECO:0007669"/>
    <property type="project" value="UniProtKB-KW"/>
</dbReference>
<evidence type="ECO:0000256" key="3">
    <source>
        <dbReference type="ARBA" id="ARBA00022801"/>
    </source>
</evidence>
<dbReference type="InterPro" id="IPR038765">
    <property type="entry name" value="Papain-like_cys_pep_sf"/>
</dbReference>
<proteinExistence type="inferred from homology"/>
<dbReference type="SMART" id="SM00645">
    <property type="entry name" value="Pept_C1"/>
    <property type="match status" value="1"/>
</dbReference>
<organism evidence="7 8">
    <name type="scientific">Thlaspi arvense</name>
    <name type="common">Field penny-cress</name>
    <dbReference type="NCBI Taxonomy" id="13288"/>
    <lineage>
        <taxon>Eukaryota</taxon>
        <taxon>Viridiplantae</taxon>
        <taxon>Streptophyta</taxon>
        <taxon>Embryophyta</taxon>
        <taxon>Tracheophyta</taxon>
        <taxon>Spermatophyta</taxon>
        <taxon>Magnoliopsida</taxon>
        <taxon>eudicotyledons</taxon>
        <taxon>Gunneridae</taxon>
        <taxon>Pentapetalae</taxon>
        <taxon>rosids</taxon>
        <taxon>malvids</taxon>
        <taxon>Brassicales</taxon>
        <taxon>Brassicaceae</taxon>
        <taxon>Thlaspideae</taxon>
        <taxon>Thlaspi</taxon>
    </lineage>
</organism>
<dbReference type="GO" id="GO:0008234">
    <property type="term" value="F:cysteine-type peptidase activity"/>
    <property type="evidence" value="ECO:0007669"/>
    <property type="project" value="UniProtKB-KW"/>
</dbReference>
<dbReference type="Proteomes" id="UP000836841">
    <property type="component" value="Chromosome 6"/>
</dbReference>
<dbReference type="AlphaFoldDB" id="A0AAU9SJP8"/>
<dbReference type="Pfam" id="PF00112">
    <property type="entry name" value="Peptidase_C1"/>
    <property type="match status" value="1"/>
</dbReference>
<dbReference type="PANTHER" id="PTHR12411">
    <property type="entry name" value="CYSTEINE PROTEASE FAMILY C1-RELATED"/>
    <property type="match status" value="1"/>
</dbReference>
<protein>
    <recommendedName>
        <fullName evidence="6">Peptidase C1A papain C-terminal domain-containing protein</fullName>
    </recommendedName>
</protein>
<accession>A0AAU9SJP8</accession>
<keyword evidence="4" id="KW-0788">Thiol protease</keyword>
<evidence type="ECO:0000256" key="2">
    <source>
        <dbReference type="ARBA" id="ARBA00022670"/>
    </source>
</evidence>
<dbReference type="InterPro" id="IPR013128">
    <property type="entry name" value="Peptidase_C1A"/>
</dbReference>
<evidence type="ECO:0000256" key="4">
    <source>
        <dbReference type="ARBA" id="ARBA00022807"/>
    </source>
</evidence>
<keyword evidence="5" id="KW-0732">Signal</keyword>